<evidence type="ECO:0000259" key="3">
    <source>
        <dbReference type="Pfam" id="PF25183"/>
    </source>
</evidence>
<protein>
    <submittedName>
        <fullName evidence="4">Carboxypeptidase regulatory-like domain-containing protein</fullName>
    </submittedName>
</protein>
<keyword evidence="4" id="KW-0121">Carboxypeptidase</keyword>
<dbReference type="SUPFAM" id="SSF49464">
    <property type="entry name" value="Carboxypeptidase regulatory domain-like"/>
    <property type="match status" value="1"/>
</dbReference>
<gene>
    <name evidence="4" type="ORF">H7849_16215</name>
</gene>
<keyword evidence="5" id="KW-1185">Reference proteome</keyword>
<accession>A0A7G8BDQ0</accession>
<feature type="region of interest" description="Disordered" evidence="1">
    <location>
        <begin position="783"/>
        <end position="804"/>
    </location>
</feature>
<organism evidence="4 5">
    <name type="scientific">Alloacidobacterium dinghuense</name>
    <dbReference type="NCBI Taxonomy" id="2763107"/>
    <lineage>
        <taxon>Bacteria</taxon>
        <taxon>Pseudomonadati</taxon>
        <taxon>Acidobacteriota</taxon>
        <taxon>Terriglobia</taxon>
        <taxon>Terriglobales</taxon>
        <taxon>Acidobacteriaceae</taxon>
        <taxon>Alloacidobacterium</taxon>
    </lineage>
</organism>
<dbReference type="Gene3D" id="2.60.40.1120">
    <property type="entry name" value="Carboxypeptidase-like, regulatory domain"/>
    <property type="match status" value="1"/>
</dbReference>
<dbReference type="SUPFAM" id="SSF56935">
    <property type="entry name" value="Porins"/>
    <property type="match status" value="1"/>
</dbReference>
<dbReference type="InterPro" id="IPR057601">
    <property type="entry name" value="Oar-like_b-barrel"/>
</dbReference>
<sequence length="1176" mass="125972">MRRSRVFLVLIALAAALLSWHPAHAQKITGTITGTVTDSSGAAVSGATVTITNTATNKVQAVTTDPQGGYTVAELPESTYTVEIKATGFQDYITKGAVVHVATTTNVNAQMQLGSVSQSVTVQANAIQVQTDSAALGAVVDSTQVKELPLNGRNFVELTQLQPGVSAANNFVNTGKGLNGGVDMSINGNPTTNNLFLVDGVNNNDVGSNRTILIYPSNEAIAEFKMLLNSYGPEYGQASGGIISIVTRSGSNQFHGSAFYNGRNDALDSYTFFSAPNAGKGLPLNGKDKERRNDWGYSIGGPIKRDKLFGFFSEEWNHEIKGRQVSQCVPTSAELAGDFSTLGCNQANFPDFSKVPANMLAGPHTLTAVDPSTATMLKMLPLPTTQNGALNSNGQNWSSSLPTGLFWREENARGDYDLNAKNHIMGRYTQDTWSNPAFNAGYWGDTVYPALNSNWAQPSKSITAHWTSTITNSLVNDAAFNYSNNRIQITAGGTNPGLLAQVSSAIPTLYPESLKHSAEGVPSVNFGSYGGTTSLQAPWQNQLDIYTFRDDLSWIKGQHSYKFGAFLGFNGKNEDVNSSTGERPTIGAVATGAGGTETNDALANLELTGNTFNISETSTNIRAQLRWRDYEFYAGDTWKMSQHLTLSYGARYSLLLQPYQPNDQITSFQPSLYDPTKPASDACNGLWVAPGTDPCGAANKQFGTNFSSGTPGPNRSLIKNGYHNIAPRVGVIWDPFGTSKTVIRAGGGQFYQRERVSRYTLVANAPFALTTNNYARTLGGATPSSLSGTASPSGGEDPNSNLPNSWQWNFTIEQAIGPNTTFQAGYVGNRGLHLTDSYDVNSIAPQNWLTATFANSGADTNNLRPYPAGGNNGTLTYWTHNGGSNYNAFQAVVKSRIGNSLTWGAAYTWSHTLADVIVDDSGGGIGQQSRTYYTNSRLDYGSSDVNRPNMFVANATYYLPKLQGANLLERSTLGGWETTGIITAQNGNNFTIYQGAHEANLVAGASSQLNQNGALVETGFTSPLRPLQTGQSCVTGRNSNQVANAGAFTLVGYALGTLPTNMEPRGFCGGPNFNNTDFSVRKNWTVKEKVNIQFNFDFFNLFNHPNFSPATQNPIQAINCGAVAGTDPSTGHSLYNACSPTNNIVSAQDLTPGFGTSTSLLGTPARQIQYGLHFNF</sequence>
<dbReference type="RefSeq" id="WP_186740703.1">
    <property type="nucleotide sequence ID" value="NZ_CP060394.1"/>
</dbReference>
<dbReference type="GO" id="GO:0009279">
    <property type="term" value="C:cell outer membrane"/>
    <property type="evidence" value="ECO:0007669"/>
    <property type="project" value="TreeGrafter"/>
</dbReference>
<dbReference type="GO" id="GO:0015344">
    <property type="term" value="F:siderophore uptake transmembrane transporter activity"/>
    <property type="evidence" value="ECO:0007669"/>
    <property type="project" value="TreeGrafter"/>
</dbReference>
<dbReference type="InterPro" id="IPR039426">
    <property type="entry name" value="TonB-dep_rcpt-like"/>
</dbReference>
<keyword evidence="2" id="KW-0732">Signal</keyword>
<evidence type="ECO:0000256" key="2">
    <source>
        <dbReference type="SAM" id="SignalP"/>
    </source>
</evidence>
<reference evidence="4 5" key="1">
    <citation type="submission" date="2020-08" db="EMBL/GenBank/DDBJ databases">
        <title>Edaphobacter telluris sp. nov. and Acidobacterium dinghuensis sp. nov., two acidobacteria isolated from forest soil.</title>
        <authorList>
            <person name="Fu J."/>
            <person name="Qiu L."/>
        </authorList>
    </citation>
    <scope>NUCLEOTIDE SEQUENCE [LARGE SCALE GENOMIC DNA]</scope>
    <source>
        <strain evidence="4">4Y35</strain>
    </source>
</reference>
<dbReference type="Pfam" id="PF13620">
    <property type="entry name" value="CarboxypepD_reg"/>
    <property type="match status" value="1"/>
</dbReference>
<dbReference type="GO" id="GO:0044718">
    <property type="term" value="P:siderophore transmembrane transport"/>
    <property type="evidence" value="ECO:0007669"/>
    <property type="project" value="TreeGrafter"/>
</dbReference>
<feature type="domain" description="TonB-dependent transporter Oar-like beta-barrel" evidence="3">
    <location>
        <begin position="246"/>
        <end position="1169"/>
    </location>
</feature>
<keyword evidence="4" id="KW-0378">Hydrolase</keyword>
<evidence type="ECO:0000313" key="5">
    <source>
        <dbReference type="Proteomes" id="UP000515312"/>
    </source>
</evidence>
<dbReference type="EMBL" id="CP060394">
    <property type="protein sequence ID" value="QNI30670.1"/>
    <property type="molecule type" value="Genomic_DNA"/>
</dbReference>
<feature type="chain" id="PRO_5028876633" evidence="2">
    <location>
        <begin position="26"/>
        <end position="1176"/>
    </location>
</feature>
<dbReference type="PANTHER" id="PTHR30069:SF46">
    <property type="entry name" value="OAR PROTEIN"/>
    <property type="match status" value="1"/>
</dbReference>
<dbReference type="Proteomes" id="UP000515312">
    <property type="component" value="Chromosome"/>
</dbReference>
<dbReference type="PANTHER" id="PTHR30069">
    <property type="entry name" value="TONB-DEPENDENT OUTER MEMBRANE RECEPTOR"/>
    <property type="match status" value="1"/>
</dbReference>
<dbReference type="KEGG" id="adin:H7849_16215"/>
<dbReference type="Pfam" id="PF25183">
    <property type="entry name" value="OMP_b-brl_4"/>
    <property type="match status" value="1"/>
</dbReference>
<name>A0A7G8BDQ0_9BACT</name>
<dbReference type="GO" id="GO:0004180">
    <property type="term" value="F:carboxypeptidase activity"/>
    <property type="evidence" value="ECO:0007669"/>
    <property type="project" value="UniProtKB-KW"/>
</dbReference>
<dbReference type="InterPro" id="IPR008969">
    <property type="entry name" value="CarboxyPept-like_regulatory"/>
</dbReference>
<evidence type="ECO:0000313" key="4">
    <source>
        <dbReference type="EMBL" id="QNI30670.1"/>
    </source>
</evidence>
<feature type="signal peptide" evidence="2">
    <location>
        <begin position="1"/>
        <end position="25"/>
    </location>
</feature>
<proteinExistence type="predicted"/>
<keyword evidence="4" id="KW-0645">Protease</keyword>
<evidence type="ECO:0000256" key="1">
    <source>
        <dbReference type="SAM" id="MobiDB-lite"/>
    </source>
</evidence>
<dbReference type="AlphaFoldDB" id="A0A7G8BDQ0"/>